<dbReference type="GO" id="GO:0008803">
    <property type="term" value="F:bis(5'-nucleosyl)-tetraphosphatase (symmetrical) activity"/>
    <property type="evidence" value="ECO:0007669"/>
    <property type="project" value="UniProtKB-EC"/>
</dbReference>
<keyword evidence="4" id="KW-0378">Hydrolase</keyword>
<evidence type="ECO:0000256" key="5">
    <source>
        <dbReference type="ARBA" id="ARBA00023004"/>
    </source>
</evidence>
<feature type="domain" description="HD" evidence="7">
    <location>
        <begin position="20"/>
        <end position="135"/>
    </location>
</feature>
<dbReference type="EC" id="3.6.1.41" evidence="1"/>
<evidence type="ECO:0000256" key="4">
    <source>
        <dbReference type="ARBA" id="ARBA00022801"/>
    </source>
</evidence>
<sequence length="191" mass="21795">MKEAFIDIRKQLEKKLKKDRFEHTIGVMYTAASLAMRYHEDIDDAMMAGLLHDCGKYGSAQEQVERCQKHGILLTQSELEMPALVHAKLGAYFAEKEYGVTNKGVLSAITWHTTGRPEMTMLEKIIYIADYIEPNRKIIPGLQEIRETVFVDIDHAICLCAGNTVNYLRKNGKPVDPMSIETYQYYSDKGE</sequence>
<dbReference type="InterPro" id="IPR051094">
    <property type="entry name" value="Diverse_Catalytic_Enzymes"/>
</dbReference>
<dbReference type="GeneID" id="303258792"/>
<evidence type="ECO:0000313" key="8">
    <source>
        <dbReference type="EMBL" id="CUQ88247.1"/>
    </source>
</evidence>
<dbReference type="InterPro" id="IPR006674">
    <property type="entry name" value="HD_domain"/>
</dbReference>
<evidence type="ECO:0000259" key="7">
    <source>
        <dbReference type="PROSITE" id="PS51831"/>
    </source>
</evidence>
<dbReference type="OrthoDB" id="5295945at2"/>
<reference evidence="8 9" key="1">
    <citation type="submission" date="2015-09" db="EMBL/GenBank/DDBJ databases">
        <authorList>
            <consortium name="Pathogen Informatics"/>
        </authorList>
    </citation>
    <scope>NUCLEOTIDE SEQUENCE [LARGE SCALE GENOMIC DNA]</scope>
    <source>
        <strain evidence="8 9">2789STDY5834889</strain>
    </source>
</reference>
<dbReference type="Pfam" id="PF01966">
    <property type="entry name" value="HD"/>
    <property type="match status" value="1"/>
</dbReference>
<gene>
    <name evidence="8" type="ORF">ERS852502_01735</name>
</gene>
<dbReference type="PROSITE" id="PS51831">
    <property type="entry name" value="HD"/>
    <property type="match status" value="1"/>
</dbReference>
<dbReference type="GO" id="GO:0000166">
    <property type="term" value="F:nucleotide binding"/>
    <property type="evidence" value="ECO:0007669"/>
    <property type="project" value="UniProtKB-KW"/>
</dbReference>
<dbReference type="PANTHER" id="PTHR35795">
    <property type="entry name" value="SLR1885 PROTEIN"/>
    <property type="match status" value="1"/>
</dbReference>
<dbReference type="SMART" id="SM00471">
    <property type="entry name" value="HDc"/>
    <property type="match status" value="1"/>
</dbReference>
<dbReference type="InterPro" id="IPR003607">
    <property type="entry name" value="HD/PDEase_dom"/>
</dbReference>
<keyword evidence="8" id="KW-0808">Transferase</keyword>
<evidence type="ECO:0000256" key="1">
    <source>
        <dbReference type="ARBA" id="ARBA00012506"/>
    </source>
</evidence>
<dbReference type="InterPro" id="IPR006675">
    <property type="entry name" value="HDIG_dom"/>
</dbReference>
<keyword evidence="3" id="KW-0547">Nucleotide-binding</keyword>
<evidence type="ECO:0000313" key="9">
    <source>
        <dbReference type="Proteomes" id="UP000078383"/>
    </source>
</evidence>
<dbReference type="CDD" id="cd00077">
    <property type="entry name" value="HDc"/>
    <property type="match status" value="1"/>
</dbReference>
<dbReference type="NCBIfam" id="TIGR00277">
    <property type="entry name" value="HDIG"/>
    <property type="match status" value="1"/>
</dbReference>
<dbReference type="InterPro" id="IPR005249">
    <property type="entry name" value="YqeK"/>
</dbReference>
<dbReference type="AlphaFoldDB" id="A0A174ZR58"/>
<proteinExistence type="predicted"/>
<evidence type="ECO:0000256" key="2">
    <source>
        <dbReference type="ARBA" id="ARBA00022723"/>
    </source>
</evidence>
<dbReference type="Proteomes" id="UP000078383">
    <property type="component" value="Unassembled WGS sequence"/>
</dbReference>
<accession>A0A174ZR58</accession>
<keyword evidence="5" id="KW-0408">Iron</keyword>
<keyword evidence="8" id="KW-0548">Nucleotidyltransferase</keyword>
<dbReference type="RefSeq" id="WP_015529222.1">
    <property type="nucleotide sequence ID" value="NZ_CZBX01000007.1"/>
</dbReference>
<dbReference type="GO" id="GO:0046872">
    <property type="term" value="F:metal ion binding"/>
    <property type="evidence" value="ECO:0007669"/>
    <property type="project" value="UniProtKB-KW"/>
</dbReference>
<evidence type="ECO:0000256" key="3">
    <source>
        <dbReference type="ARBA" id="ARBA00022741"/>
    </source>
</evidence>
<dbReference type="Gene3D" id="1.10.3210.10">
    <property type="entry name" value="Hypothetical protein af1432"/>
    <property type="match status" value="1"/>
</dbReference>
<dbReference type="EMBL" id="CZBX01000007">
    <property type="protein sequence ID" value="CUQ88247.1"/>
    <property type="molecule type" value="Genomic_DNA"/>
</dbReference>
<keyword evidence="2" id="KW-0479">Metal-binding</keyword>
<organism evidence="8 9">
    <name type="scientific">[Ruminococcus] torques</name>
    <dbReference type="NCBI Taxonomy" id="33039"/>
    <lineage>
        <taxon>Bacteria</taxon>
        <taxon>Bacillati</taxon>
        <taxon>Bacillota</taxon>
        <taxon>Clostridia</taxon>
        <taxon>Lachnospirales</taxon>
        <taxon>Lachnospiraceae</taxon>
        <taxon>Mediterraneibacter</taxon>
    </lineage>
</organism>
<evidence type="ECO:0000256" key="6">
    <source>
        <dbReference type="ARBA" id="ARBA00049417"/>
    </source>
</evidence>
<dbReference type="NCBIfam" id="TIGR00488">
    <property type="entry name" value="bis(5'-nucleosyl)-tetraphosphatase (symmetrical) YqeK"/>
    <property type="match status" value="1"/>
</dbReference>
<dbReference type="SUPFAM" id="SSF109604">
    <property type="entry name" value="HD-domain/PDEase-like"/>
    <property type="match status" value="1"/>
</dbReference>
<name>A0A174ZR58_9FIRM</name>
<dbReference type="PANTHER" id="PTHR35795:SF1">
    <property type="entry name" value="BIS(5'-NUCLEOSYL)-TETRAPHOSPHATASE, SYMMETRICAL"/>
    <property type="match status" value="1"/>
</dbReference>
<dbReference type="GO" id="GO:0016779">
    <property type="term" value="F:nucleotidyltransferase activity"/>
    <property type="evidence" value="ECO:0007669"/>
    <property type="project" value="UniProtKB-KW"/>
</dbReference>
<protein>
    <recommendedName>
        <fullName evidence="1">bis(5'-nucleosyl)-tetraphosphatase (symmetrical)</fullName>
        <ecNumber evidence="1">3.6.1.41</ecNumber>
    </recommendedName>
</protein>
<comment type="catalytic activity">
    <reaction evidence="6">
        <text>P(1),P(4)-bis(5'-adenosyl) tetraphosphate + H2O = 2 ADP + 2 H(+)</text>
        <dbReference type="Rhea" id="RHEA:24252"/>
        <dbReference type="ChEBI" id="CHEBI:15377"/>
        <dbReference type="ChEBI" id="CHEBI:15378"/>
        <dbReference type="ChEBI" id="CHEBI:58141"/>
        <dbReference type="ChEBI" id="CHEBI:456216"/>
        <dbReference type="EC" id="3.6.1.41"/>
    </reaction>
</comment>